<dbReference type="Gene3D" id="3.60.21.10">
    <property type="match status" value="1"/>
</dbReference>
<protein>
    <recommendedName>
        <fullName evidence="2">Calcineurin-like phosphoesterase domain-containing protein</fullName>
    </recommendedName>
</protein>
<dbReference type="Proteomes" id="UP000050424">
    <property type="component" value="Unassembled WGS sequence"/>
</dbReference>
<dbReference type="InterPro" id="IPR004843">
    <property type="entry name" value="Calcineurin-like_PHP"/>
</dbReference>
<dbReference type="OrthoDB" id="10267127at2759"/>
<evidence type="ECO:0000313" key="3">
    <source>
        <dbReference type="EMBL" id="KPM44193.1"/>
    </source>
</evidence>
<dbReference type="GO" id="GO:0000298">
    <property type="term" value="F:endopolyphosphatase activity"/>
    <property type="evidence" value="ECO:0007669"/>
    <property type="project" value="TreeGrafter"/>
</dbReference>
<dbReference type="Pfam" id="PF00149">
    <property type="entry name" value="Metallophos"/>
    <property type="match status" value="1"/>
</dbReference>
<comment type="caution">
    <text evidence="3">The sequence shown here is derived from an EMBL/GenBank/DDBJ whole genome shotgun (WGS) entry which is preliminary data.</text>
</comment>
<dbReference type="GO" id="GO:0006798">
    <property type="term" value="P:polyphosphate catabolic process"/>
    <property type="evidence" value="ECO:0007669"/>
    <property type="project" value="TreeGrafter"/>
</dbReference>
<organism evidence="3 4">
    <name type="scientific">Neonectria ditissima</name>
    <dbReference type="NCBI Taxonomy" id="78410"/>
    <lineage>
        <taxon>Eukaryota</taxon>
        <taxon>Fungi</taxon>
        <taxon>Dikarya</taxon>
        <taxon>Ascomycota</taxon>
        <taxon>Pezizomycotina</taxon>
        <taxon>Sordariomycetes</taxon>
        <taxon>Hypocreomycetidae</taxon>
        <taxon>Hypocreales</taxon>
        <taxon>Nectriaceae</taxon>
        <taxon>Neonectria</taxon>
    </lineage>
</organism>
<dbReference type="PANTHER" id="PTHR42850:SF4">
    <property type="entry name" value="ZINC-DEPENDENT ENDOPOLYPHOSPHATASE"/>
    <property type="match status" value="1"/>
</dbReference>
<dbReference type="AlphaFoldDB" id="A0A0P7BFF0"/>
<feature type="compositionally biased region" description="Polar residues" evidence="1">
    <location>
        <begin position="86"/>
        <end position="100"/>
    </location>
</feature>
<dbReference type="InterPro" id="IPR029052">
    <property type="entry name" value="Metallo-depent_PP-like"/>
</dbReference>
<gene>
    <name evidence="3" type="ORF">AK830_g2338</name>
</gene>
<dbReference type="EMBL" id="LKCW01000022">
    <property type="protein sequence ID" value="KPM44193.1"/>
    <property type="molecule type" value="Genomic_DNA"/>
</dbReference>
<dbReference type="GO" id="GO:0005737">
    <property type="term" value="C:cytoplasm"/>
    <property type="evidence" value="ECO:0007669"/>
    <property type="project" value="TreeGrafter"/>
</dbReference>
<feature type="domain" description="Calcineurin-like phosphoesterase" evidence="2">
    <location>
        <begin position="5"/>
        <end position="97"/>
    </location>
</feature>
<evidence type="ECO:0000256" key="1">
    <source>
        <dbReference type="SAM" id="MobiDB-lite"/>
    </source>
</evidence>
<dbReference type="GO" id="GO:0016791">
    <property type="term" value="F:phosphatase activity"/>
    <property type="evidence" value="ECO:0007669"/>
    <property type="project" value="TreeGrafter"/>
</dbReference>
<accession>A0A0P7BFF0</accession>
<reference evidence="3 4" key="1">
    <citation type="submission" date="2015-09" db="EMBL/GenBank/DDBJ databases">
        <title>Draft genome of a European isolate of the apple canker pathogen Neonectria ditissima.</title>
        <authorList>
            <person name="Gomez-Cortecero A."/>
            <person name="Harrison R.J."/>
            <person name="Armitage A.D."/>
        </authorList>
    </citation>
    <scope>NUCLEOTIDE SEQUENCE [LARGE SCALE GENOMIC DNA]</scope>
    <source>
        <strain evidence="3 4">R09/05</strain>
    </source>
</reference>
<dbReference type="InterPro" id="IPR050126">
    <property type="entry name" value="Ap4A_hydrolase"/>
</dbReference>
<sequence length="359" mass="39009">MSKKRLIIIGDVHGHITEFRNLLDKVDFNRTKGDHLILTGDLVNKGPDSAAVVQLAMDLGADAVRGNNEDRVLLAQAILQRSNTASYDNHFGSDSNNGSPIDQEGEKPMPSQTSPIVEESDRETAASLSNAQIAWLSSLPLILRLGNLASATVPPWNAGTILVVHAGLVPLIPLVEQNPWAVMNMRSIIYSNGAQEASEKEQPLKAGSQDVEAGVSVSLVVEEQREKRTGQTTDKEDARSLRDALKRDREVGLPAEGREGVAWSHVWNVYQSLLEMPAEQTVVVYGHDALVGVQVEPEVELGWINEGDKTPIKGTRYAFGLDSGYVYGKQLTALVIEADPKTGGIVHRIEQVESKLAAM</sequence>
<keyword evidence="4" id="KW-1185">Reference proteome</keyword>
<evidence type="ECO:0000259" key="2">
    <source>
        <dbReference type="Pfam" id="PF00149"/>
    </source>
</evidence>
<dbReference type="PANTHER" id="PTHR42850">
    <property type="entry name" value="METALLOPHOSPHOESTERASE"/>
    <property type="match status" value="1"/>
</dbReference>
<name>A0A0P7BFF0_9HYPO</name>
<dbReference type="SUPFAM" id="SSF56300">
    <property type="entry name" value="Metallo-dependent phosphatases"/>
    <property type="match status" value="1"/>
</dbReference>
<feature type="region of interest" description="Disordered" evidence="1">
    <location>
        <begin position="86"/>
        <end position="118"/>
    </location>
</feature>
<proteinExistence type="predicted"/>
<evidence type="ECO:0000313" key="4">
    <source>
        <dbReference type="Proteomes" id="UP000050424"/>
    </source>
</evidence>
<dbReference type="STRING" id="78410.A0A0P7BFF0"/>